<feature type="region of interest" description="Disordered" evidence="1">
    <location>
        <begin position="1"/>
        <end position="29"/>
    </location>
</feature>
<keyword evidence="3" id="KW-1185">Reference proteome</keyword>
<protein>
    <submittedName>
        <fullName evidence="2">Uncharacterized protein</fullName>
    </submittedName>
</protein>
<reference evidence="2 3" key="1">
    <citation type="submission" date="2024-05" db="EMBL/GenBank/DDBJ databases">
        <title>Genome sequencing and assembly of Indian major carp, Cirrhinus mrigala (Hamilton, 1822).</title>
        <authorList>
            <person name="Mohindra V."/>
            <person name="Chowdhury L.M."/>
            <person name="Lal K."/>
            <person name="Jena J.K."/>
        </authorList>
    </citation>
    <scope>NUCLEOTIDE SEQUENCE [LARGE SCALE GENOMIC DNA]</scope>
    <source>
        <strain evidence="2">CM1030</strain>
        <tissue evidence="2">Blood</tissue>
    </source>
</reference>
<evidence type="ECO:0000313" key="3">
    <source>
        <dbReference type="Proteomes" id="UP001529510"/>
    </source>
</evidence>
<feature type="non-terminal residue" evidence="2">
    <location>
        <position position="1"/>
    </location>
</feature>
<evidence type="ECO:0000256" key="1">
    <source>
        <dbReference type="SAM" id="MobiDB-lite"/>
    </source>
</evidence>
<feature type="compositionally biased region" description="Basic and acidic residues" evidence="1">
    <location>
        <begin position="8"/>
        <end position="19"/>
    </location>
</feature>
<comment type="caution">
    <text evidence="2">The sequence shown here is derived from an EMBL/GenBank/DDBJ whole genome shotgun (WGS) entry which is preliminary data.</text>
</comment>
<dbReference type="EMBL" id="JAMKFB020000007">
    <property type="protein sequence ID" value="KAL0189289.1"/>
    <property type="molecule type" value="Genomic_DNA"/>
</dbReference>
<dbReference type="Proteomes" id="UP001529510">
    <property type="component" value="Unassembled WGS sequence"/>
</dbReference>
<gene>
    <name evidence="2" type="ORF">M9458_016388</name>
</gene>
<proteinExistence type="predicted"/>
<feature type="non-terminal residue" evidence="2">
    <location>
        <position position="53"/>
    </location>
</feature>
<name>A0ABD0QST5_CIRMR</name>
<dbReference type="AlphaFoldDB" id="A0ABD0QST5"/>
<accession>A0ABD0QST5</accession>
<evidence type="ECO:0000313" key="2">
    <source>
        <dbReference type="EMBL" id="KAL0189289.1"/>
    </source>
</evidence>
<organism evidence="2 3">
    <name type="scientific">Cirrhinus mrigala</name>
    <name type="common">Mrigala</name>
    <dbReference type="NCBI Taxonomy" id="683832"/>
    <lineage>
        <taxon>Eukaryota</taxon>
        <taxon>Metazoa</taxon>
        <taxon>Chordata</taxon>
        <taxon>Craniata</taxon>
        <taxon>Vertebrata</taxon>
        <taxon>Euteleostomi</taxon>
        <taxon>Actinopterygii</taxon>
        <taxon>Neopterygii</taxon>
        <taxon>Teleostei</taxon>
        <taxon>Ostariophysi</taxon>
        <taxon>Cypriniformes</taxon>
        <taxon>Cyprinidae</taxon>
        <taxon>Labeoninae</taxon>
        <taxon>Labeonini</taxon>
        <taxon>Cirrhinus</taxon>
    </lineage>
</organism>
<sequence>AFESTLKSWEDKRKGDSRPARPRLNSQQSMEYLTEEECAQVQQLGLVADTLIN</sequence>